<keyword evidence="2" id="KW-0472">Membrane</keyword>
<dbReference type="InterPro" id="IPR043202">
    <property type="entry name" value="Band-7_stomatin-like"/>
</dbReference>
<dbReference type="SUPFAM" id="SSF117892">
    <property type="entry name" value="Band 7/SPFH domain"/>
    <property type="match status" value="1"/>
</dbReference>
<dbReference type="InterPro" id="IPR001107">
    <property type="entry name" value="Band_7"/>
</dbReference>
<dbReference type="FunFam" id="3.30.479.30:FF:000004">
    <property type="entry name" value="Putative membrane protease family, stomatin"/>
    <property type="match status" value="1"/>
</dbReference>
<evidence type="ECO:0000313" key="4">
    <source>
        <dbReference type="EMBL" id="KNC28367.1"/>
    </source>
</evidence>
<comment type="similarity">
    <text evidence="1">Belongs to the band 7/mec-2 family.</text>
</comment>
<dbReference type="OrthoDB" id="2105077at2759"/>
<dbReference type="EMBL" id="JRES01000781">
    <property type="protein sequence ID" value="KNC28367.1"/>
    <property type="molecule type" value="Genomic_DNA"/>
</dbReference>
<sequence>MERTILPNQLKTQYPIITAGGTTYEIAEYFIIILSYLLFFLTFPIAIIFCLKTVTVFERLIVFRLGKIRKDGVMGPGLVFLLPCVDEYVKVDLRTRSFDVNPQEIITKDSVSIQVDAVVYYSIRNPLDSVVKISNVRVSTKLLAQATLRTVVGTKDLMELLTSKEALSKTVEQILDEATEKWGVKVERVEIKQIHLPRNMQRAMAAEQEADREAQAKLAAAHGELDASINLKAASDIMQSNPMTLQLRYLQTLNSISAENNHTIIFPFPMGVIRKMMTNFSGNIMKESGTSDKNAAPITDISYNPDYIPQYNPDFNPGYSQNLRQ</sequence>
<organism evidence="4 5">
    <name type="scientific">Lucilia cuprina</name>
    <name type="common">Green bottle fly</name>
    <name type="synonym">Australian sheep blowfly</name>
    <dbReference type="NCBI Taxonomy" id="7375"/>
    <lineage>
        <taxon>Eukaryota</taxon>
        <taxon>Metazoa</taxon>
        <taxon>Ecdysozoa</taxon>
        <taxon>Arthropoda</taxon>
        <taxon>Hexapoda</taxon>
        <taxon>Insecta</taxon>
        <taxon>Pterygota</taxon>
        <taxon>Neoptera</taxon>
        <taxon>Endopterygota</taxon>
        <taxon>Diptera</taxon>
        <taxon>Brachycera</taxon>
        <taxon>Muscomorpha</taxon>
        <taxon>Oestroidea</taxon>
        <taxon>Calliphoridae</taxon>
        <taxon>Luciliinae</taxon>
        <taxon>Lucilia</taxon>
    </lineage>
</organism>
<gene>
    <name evidence="4" type="ORF">FF38_01385</name>
</gene>
<dbReference type="AlphaFoldDB" id="A0A0L0C811"/>
<dbReference type="SMART" id="SM00244">
    <property type="entry name" value="PHB"/>
    <property type="match status" value="1"/>
</dbReference>
<dbReference type="PANTHER" id="PTHR10264">
    <property type="entry name" value="BAND 7 PROTEIN-RELATED"/>
    <property type="match status" value="1"/>
</dbReference>
<name>A0A0L0C811_LUCCU</name>
<dbReference type="PANTHER" id="PTHR10264:SF19">
    <property type="entry name" value="AT06885P-RELATED"/>
    <property type="match status" value="1"/>
</dbReference>
<evidence type="ECO:0000259" key="3">
    <source>
        <dbReference type="SMART" id="SM00244"/>
    </source>
</evidence>
<feature type="domain" description="Band 7" evidence="3">
    <location>
        <begin position="49"/>
        <end position="208"/>
    </location>
</feature>
<evidence type="ECO:0000313" key="5">
    <source>
        <dbReference type="Proteomes" id="UP000037069"/>
    </source>
</evidence>
<dbReference type="Gene3D" id="6.10.250.2090">
    <property type="match status" value="1"/>
</dbReference>
<dbReference type="STRING" id="7375.A0A0L0C811"/>
<proteinExistence type="inferred from homology"/>
<keyword evidence="5" id="KW-1185">Reference proteome</keyword>
<evidence type="ECO:0000256" key="2">
    <source>
        <dbReference type="SAM" id="Phobius"/>
    </source>
</evidence>
<keyword evidence="2" id="KW-1133">Transmembrane helix</keyword>
<comment type="caution">
    <text evidence="4">The sequence shown here is derived from an EMBL/GenBank/DDBJ whole genome shotgun (WGS) entry which is preliminary data.</text>
</comment>
<dbReference type="InterPro" id="IPR036013">
    <property type="entry name" value="Band_7/SPFH_dom_sf"/>
</dbReference>
<dbReference type="GO" id="GO:0009898">
    <property type="term" value="C:cytoplasmic side of plasma membrane"/>
    <property type="evidence" value="ECO:0007669"/>
    <property type="project" value="UniProtKB-ARBA"/>
</dbReference>
<dbReference type="InterPro" id="IPR001972">
    <property type="entry name" value="Stomatin_HflK_fam"/>
</dbReference>
<feature type="transmembrane region" description="Helical" evidence="2">
    <location>
        <begin position="29"/>
        <end position="51"/>
    </location>
</feature>
<evidence type="ECO:0000256" key="1">
    <source>
        <dbReference type="ARBA" id="ARBA00008164"/>
    </source>
</evidence>
<dbReference type="Gene3D" id="3.30.479.30">
    <property type="entry name" value="Band 7 domain"/>
    <property type="match status" value="1"/>
</dbReference>
<dbReference type="OMA" id="TICNDKT"/>
<dbReference type="Proteomes" id="UP000037069">
    <property type="component" value="Unassembled WGS sequence"/>
</dbReference>
<dbReference type="Pfam" id="PF01145">
    <property type="entry name" value="Band_7"/>
    <property type="match status" value="1"/>
</dbReference>
<protein>
    <recommendedName>
        <fullName evidence="3">Band 7 domain-containing protein</fullName>
    </recommendedName>
</protein>
<reference evidence="4 5" key="1">
    <citation type="journal article" date="2015" name="Nat. Commun.">
        <title>Lucilia cuprina genome unlocks parasitic fly biology to underpin future interventions.</title>
        <authorList>
            <person name="Anstead C.A."/>
            <person name="Korhonen P.K."/>
            <person name="Young N.D."/>
            <person name="Hall R.S."/>
            <person name="Jex A.R."/>
            <person name="Murali S.C."/>
            <person name="Hughes D.S."/>
            <person name="Lee S.F."/>
            <person name="Perry T."/>
            <person name="Stroehlein A.J."/>
            <person name="Ansell B.R."/>
            <person name="Breugelmans B."/>
            <person name="Hofmann A."/>
            <person name="Qu J."/>
            <person name="Dugan S."/>
            <person name="Lee S.L."/>
            <person name="Chao H."/>
            <person name="Dinh H."/>
            <person name="Han Y."/>
            <person name="Doddapaneni H.V."/>
            <person name="Worley K.C."/>
            <person name="Muzny D.M."/>
            <person name="Ioannidis P."/>
            <person name="Waterhouse R.M."/>
            <person name="Zdobnov E.M."/>
            <person name="James P.J."/>
            <person name="Bagnall N.H."/>
            <person name="Kotze A.C."/>
            <person name="Gibbs R.A."/>
            <person name="Richards S."/>
            <person name="Batterham P."/>
            <person name="Gasser R.B."/>
        </authorList>
    </citation>
    <scope>NUCLEOTIDE SEQUENCE [LARGE SCALE GENOMIC DNA]</scope>
    <source>
        <strain evidence="4 5">LS</strain>
        <tissue evidence="4">Full body</tissue>
    </source>
</reference>
<dbReference type="PRINTS" id="PR00721">
    <property type="entry name" value="STOMATIN"/>
</dbReference>
<keyword evidence="2" id="KW-0812">Transmembrane</keyword>
<accession>A0A0L0C811</accession>